<dbReference type="RefSeq" id="XP_022619951.1">
    <property type="nucleotide sequence ID" value="XM_022764230.1"/>
</dbReference>
<dbReference type="GeneID" id="111235718"/>
<dbReference type="OMA" id="HSINSAC"/>
<reference evidence="3" key="1">
    <citation type="submission" date="2025-08" db="UniProtKB">
        <authorList>
            <consortium name="Ensembl"/>
        </authorList>
    </citation>
    <scope>IDENTIFICATION</scope>
</reference>
<dbReference type="STRING" id="41447.ENSSDUP00000014714"/>
<feature type="domain" description="PiggyBac transposable element-derived protein" evidence="2">
    <location>
        <begin position="168"/>
        <end position="534"/>
    </location>
</feature>
<reference evidence="3" key="2">
    <citation type="submission" date="2025-09" db="UniProtKB">
        <authorList>
            <consortium name="Ensembl"/>
        </authorList>
    </citation>
    <scope>IDENTIFICATION</scope>
</reference>
<sequence>MPKAQAKTEFPADEALDSDDPPSEDSEHSEFDSESELVYSQGLGATSEGSEDSSSDWEPHTKPSSSKRPRRSSSAATGDTSTPTPNGSGHNAATTPTTGQERAARRARGRGRPRGGGGRLQRASDPPHSPLPEQPWQLGEDEDVEPAPLIFSPVRQPGPQQTTRDAQTPLDFFKLFFTDAVLECLVANTNSYGQQKQHGKRDAWRDITIGDFLSFLSMVIYIGLVKCLTFKDYWKVSRIYGLPFPASVISRNKFLSICRALHMSSLTADADNDAKRRTPGYDRLCKIKPLYHSINSACKAHFQPEQNISIDERMVASRAQIGLKQYIRTKWGYKLFVLTDSNSGYTWNFSVYEGKSSGSGKGLSYDSVMSVMDFDSLGTGYHLYVDNFYTSSQLFQDLLAKQIGACGIIWPNRAGFPRSQANDFTRDTPCGAIRWIRDASLLFVKWMDSREVAVCSTIHRAFNGDTASRRVKTAGQWVQTDVPIPAAIKDYNEHIGGFDLSDSLIGCSSIIHKSRTWYWNFFYHFLDIAVVNAYVLHQQCRRGPAMTQKEFRQALVEELADKGSVSTSKRSTTRFITVPAQPASHTLHYFTEGQNVAKSVASSAGRRKCVLCHKKTPVGCRSCDVALCFVATRDCYNTWHTEKGL</sequence>
<proteinExistence type="predicted"/>
<accession>A0A3B4U7X4</accession>
<dbReference type="KEGG" id="sdu:111235718"/>
<feature type="compositionally biased region" description="Acidic residues" evidence="1">
    <location>
        <begin position="11"/>
        <end position="24"/>
    </location>
</feature>
<feature type="compositionally biased region" description="Polar residues" evidence="1">
    <location>
        <begin position="75"/>
        <end position="100"/>
    </location>
</feature>
<dbReference type="AlphaFoldDB" id="A0A3B4U7X4"/>
<dbReference type="Pfam" id="PF13843">
    <property type="entry name" value="DDE_Tnp_1_7"/>
    <property type="match status" value="1"/>
</dbReference>
<dbReference type="PANTHER" id="PTHR46599:SF3">
    <property type="entry name" value="PIGGYBAC TRANSPOSABLE ELEMENT-DERIVED PROTEIN 4"/>
    <property type="match status" value="1"/>
</dbReference>
<dbReference type="PANTHER" id="PTHR46599">
    <property type="entry name" value="PIGGYBAC TRANSPOSABLE ELEMENT-DERIVED PROTEIN 4"/>
    <property type="match status" value="1"/>
</dbReference>
<dbReference type="Ensembl" id="ENSSDUT00000014996.1">
    <property type="protein sequence ID" value="ENSSDUP00000014714.1"/>
    <property type="gene ID" value="ENSSDUG00000010756.1"/>
</dbReference>
<organism evidence="3 4">
    <name type="scientific">Seriola dumerili</name>
    <name type="common">Greater amberjack</name>
    <name type="synonym">Caranx dumerili</name>
    <dbReference type="NCBI Taxonomy" id="41447"/>
    <lineage>
        <taxon>Eukaryota</taxon>
        <taxon>Metazoa</taxon>
        <taxon>Chordata</taxon>
        <taxon>Craniata</taxon>
        <taxon>Vertebrata</taxon>
        <taxon>Euteleostomi</taxon>
        <taxon>Actinopterygii</taxon>
        <taxon>Neopterygii</taxon>
        <taxon>Teleostei</taxon>
        <taxon>Neoteleostei</taxon>
        <taxon>Acanthomorphata</taxon>
        <taxon>Carangaria</taxon>
        <taxon>Carangiformes</taxon>
        <taxon>Carangidae</taxon>
        <taxon>Seriola</taxon>
    </lineage>
</organism>
<dbReference type="GeneTree" id="ENSGT00940000163467"/>
<evidence type="ECO:0000313" key="3">
    <source>
        <dbReference type="Ensembl" id="ENSSDUP00000014714.1"/>
    </source>
</evidence>
<name>A0A3B4U7X4_SERDU</name>
<dbReference type="InterPro" id="IPR029526">
    <property type="entry name" value="PGBD"/>
</dbReference>
<keyword evidence="4" id="KW-1185">Reference proteome</keyword>
<dbReference type="Proteomes" id="UP000261420">
    <property type="component" value="Unplaced"/>
</dbReference>
<evidence type="ECO:0000256" key="1">
    <source>
        <dbReference type="SAM" id="MobiDB-lite"/>
    </source>
</evidence>
<evidence type="ECO:0000313" key="4">
    <source>
        <dbReference type="Proteomes" id="UP000261420"/>
    </source>
</evidence>
<protein>
    <submittedName>
        <fullName evidence="3">PiggyBac transposable element-derived protein 4-like</fullName>
    </submittedName>
</protein>
<feature type="region of interest" description="Disordered" evidence="1">
    <location>
        <begin position="1"/>
        <end position="139"/>
    </location>
</feature>
<evidence type="ECO:0000259" key="2">
    <source>
        <dbReference type="Pfam" id="PF13843"/>
    </source>
</evidence>